<reference evidence="4" key="1">
    <citation type="journal article" date="2018" name="Mitochondrial DNA Part B Resour">
        <title>Complete chloroplast genome of Ulleung Island endemic, Epilobium ulleungensis (Onagraceae), in Korea.</title>
        <authorList>
            <person name="Yang J.Y."/>
            <person name="Chung J.-M."/>
            <person name="Kim S.-C."/>
        </authorList>
    </citation>
    <scope>NUCLEOTIDE SEQUENCE</scope>
</reference>
<sequence>MILIQQEERRFVMIFKSFLLVNLVSLCMKISNSAVMVGLYYGFISAFSMGCSYLFLLRPRFLEGDQDAIEKKVSETAGFFTGQLLIFISMLYAPLHLALGRPHTLLLLVPPYFFFHFLCNNSGQYPDSFFALEFTNSMRNLRIQWVFLNNLLFQLLSLSLLARPMLTRLNQIYIFRCNNKILFVLSSFVGWLIGHILVVKWVGLVLVWILKFIRSKRMKYITSNVLIAWNKYIIEKLRNSFVPGLIREIFGMKRIESVLLRIKNYKGLDDALWWIRSSLLVSDIKLFFRFYVKLVLRGFENVYMRSKFIEDMEHLFSIVLFATFLFYLDRTPFLFRDPREKISEIQKKIKREMQVEEREMQVEKGEDVEEEVQEKQEEFTEEHIYSSLISQERVDPNEIEEENSQLAILKEDKYLFSFGKPLVTPLFDPQKSLRPLRYIKTCAGVEKAVKNETSQYFFYKGRSDGKERIFFTYPPSLSTFFEMIQRKISSAFPRIYDQWWALGWYDPGSYTQWTYRNEQKTNSLSTEFRNRIKALDKKRSLLNVLARKKSSSLQNVLEKRKRLCNYKTKTEYLPEISDPFLTGAYRAKSKKFFSSSILNNNKTLIQNDIETSSRKKKNEMSLRMIRSSINKLHVLLIPEKDYDKLKKKIDIVNTPVVPIKKNKFSLFKSKEVKMDVQGARKFCKLLLNPILPDPQRIRKKAIGLKEITKKVPRWSYKLIDELEQVEGTAEGERMFADHDLRVLPFKRVAVFTEKDAKKTPVVDEHGNLVRKRKKYAIRFLGQMSDFRRGLIKGSARHDRRKAYVCSIYQVNPRSPLFTFRRRSIFSFFVNIAVQVKFFFETRISKKVAKDEKKWVTRILDNRKELRQMLGLSPKGEKDKSEEDLEDEIRIENVMEMWENIDFGQAIRALILLMHTFLRKRIVFPSLIIVKNIARILLFQDPEWSIDFARLKKETYAICTYNGMTVSEKLGYQQLPQNWTIEGLQIQVSDPFSLKPWYRFGPRSIQKDPKKEKEPKKLERDREVRFLTSFGILTDRPFGDLISPDWAAFFKPIAKELKKKIIKFQKKHSLILSKRFLTVLKKTKKWLMKSIFFLKRELSKRNPIALSVVRENSELTLSHKDMESLKKEQDLRMSNQRIRESLLQGPVRALKDDSLPEENVADQENELKDLDNQLREIQDHIDKVIKERKKIVFTPEPDSLDKLGQAKKKILKKLKRIKARLIRQKYFFLRIRKSYYFLIFFIKRISRNIKRIHLNFVRCAISIRKIHPKHFFEFSQKMSVKSIYKIETNKEKVYKTKIYKSKTKKKKNPFISIFKESLYDTDIRISENDIKLTNILASNKIKKSKGHSHLSSVSQAYVFYKLYQTQLINLEKLRYVLQYDGASLFLKKEIKDYFDAQQIFDSKLKHKNCFNSSKTKWKNWLKAHYQYNVSAIIWNSLSQEKWRTKVNQQRMDENTDLTKRYSNEKRINFFEANSLDDEGPFFRLGTYRGQKDETIKNSIKSYRYDLFSYQSINSEDKYVSPLCINNKQRISYNYNRRQGQLFDSPEGIALSKNFLVQNDLLNLYTFPDRKYFHWRLLPVGLIGLKQKAGTAKNWTSANSGDTVKYWTASNGNTSIKPGVFLHWQNYERTKNQNPLFDWLGMNTEIPNNCISDLKGWFFPELIPMDLRYQLKPWIIPIKLLFVNQQGNANLIQDLIEDGTEKVIQNENEKAIQNLMANFLENKNIKRNTKLENPSKKMKVIDLALENKKKKENKSPGDLKAYTAYKLKRPFVEYLKNGDIRNIQVRSPQDADEDDYDRVDRLKVNGYELNKLKKLKDAKEIKKTWLTSIKRGRLKMEFSKTKKSLKNIVFTAGLFGIEPLRISRQNKDAQFLIYQMIKIPLIEQIDPYDDDESFEITERFRYRRNLFMANTNTDVRHKSNYDLVVPETVLSTQRRRELRILISFYSRNGNLIQKNPVFCKYVKNCGEVVDNNEKKKNKMIKSFLWPNYRLEDLACMNRYWFHTNNGSRFSMLRIHMYPRVKIR</sequence>
<dbReference type="GeneID" id="38283099"/>
<feature type="transmembrane region" description="Helical" evidence="2">
    <location>
        <begin position="37"/>
        <end position="56"/>
    </location>
</feature>
<keyword evidence="2 4" id="KW-0150">Chloroplast</keyword>
<keyword evidence="2" id="KW-0472">Membrane</keyword>
<feature type="transmembrane region" description="Helical" evidence="2">
    <location>
        <begin position="143"/>
        <end position="161"/>
    </location>
</feature>
<dbReference type="PANTHER" id="PTHR33163">
    <property type="entry name" value="PROTEIN TIC 214-RELATED"/>
    <property type="match status" value="1"/>
</dbReference>
<comment type="subunit">
    <text evidence="2">Part of the Tic complex.</text>
</comment>
<keyword evidence="2" id="KW-1133">Transmembrane helix</keyword>
<evidence type="ECO:0000256" key="1">
    <source>
        <dbReference type="ARBA" id="ARBA00004141"/>
    </source>
</evidence>
<protein>
    <recommendedName>
        <fullName evidence="2">Protein TIC 214</fullName>
    </recommendedName>
    <alternativeName>
        <fullName evidence="2">Translocon at the inner envelope membrane of chloroplasts 214</fullName>
    </alternativeName>
</protein>
<feature type="transmembrane region" description="Helical" evidence="2">
    <location>
        <begin position="181"/>
        <end position="210"/>
    </location>
</feature>
<feature type="transmembrane region" description="Helical" evidence="2">
    <location>
        <begin position="312"/>
        <end position="329"/>
    </location>
</feature>
<organism evidence="4">
    <name type="scientific">Epilobium ulleungensis</name>
    <dbReference type="NCBI Taxonomy" id="2304229"/>
    <lineage>
        <taxon>Eukaryota</taxon>
        <taxon>Viridiplantae</taxon>
        <taxon>Streptophyta</taxon>
        <taxon>Embryophyta</taxon>
        <taxon>Tracheophyta</taxon>
        <taxon>Spermatophyta</taxon>
        <taxon>Magnoliopsida</taxon>
        <taxon>eudicotyledons</taxon>
        <taxon>Gunneridae</taxon>
        <taxon>Pentapetalae</taxon>
        <taxon>rosids</taxon>
        <taxon>malvids</taxon>
        <taxon>Myrtales</taxon>
        <taxon>Onagraceae</taxon>
        <taxon>Onagroideae</taxon>
        <taxon>Epilobieae</taxon>
        <taxon>Epilobium</taxon>
    </lineage>
</organism>
<comment type="function">
    <text evidence="2">Involved in protein precursor import into chloroplasts. May be part of an intermediate translocation complex acting as a protein-conducting channel at the inner envelope.</text>
</comment>
<feature type="coiled-coil region" evidence="3">
    <location>
        <begin position="339"/>
        <end position="378"/>
    </location>
</feature>
<dbReference type="PANTHER" id="PTHR33163:SF40">
    <property type="entry name" value="PROTEIN TIC 214"/>
    <property type="match status" value="1"/>
</dbReference>
<dbReference type="Pfam" id="PF05758">
    <property type="entry name" value="Ycf1"/>
    <property type="match status" value="2"/>
</dbReference>
<keyword evidence="3" id="KW-0175">Coiled coil</keyword>
<name>A0A346KMX0_9MYRT</name>
<dbReference type="EMBL" id="MH198310">
    <property type="protein sequence ID" value="AXP85261.1"/>
    <property type="molecule type" value="Genomic_DNA"/>
</dbReference>
<dbReference type="InterPro" id="IPR008896">
    <property type="entry name" value="TIC214"/>
</dbReference>
<keyword evidence="2" id="KW-1001">Plastid inner membrane</keyword>
<evidence type="ECO:0000256" key="3">
    <source>
        <dbReference type="SAM" id="Coils"/>
    </source>
</evidence>
<dbReference type="RefSeq" id="YP_009521614.1">
    <property type="nucleotide sequence ID" value="NC_039575.1"/>
</dbReference>
<accession>A0A346KMX0</accession>
<dbReference type="GO" id="GO:0009706">
    <property type="term" value="C:chloroplast inner membrane"/>
    <property type="evidence" value="ECO:0007669"/>
    <property type="project" value="UniProtKB-SubCell"/>
</dbReference>
<reference evidence="4" key="2">
    <citation type="submission" date="2018-04" db="EMBL/GenBank/DDBJ databases">
        <authorList>
            <person name="Go L.Y."/>
            <person name="Mitchell J.A."/>
        </authorList>
    </citation>
    <scope>NUCLEOTIDE SEQUENCE</scope>
</reference>
<gene>
    <name evidence="4" type="primary">hypothetical chloroplast RF1</name>
    <name evidence="2" type="synonym">TIC214</name>
</gene>
<keyword evidence="2" id="KW-0653">Protein transport</keyword>
<feature type="transmembrane region" description="Helical" evidence="2">
    <location>
        <begin position="77"/>
        <end position="99"/>
    </location>
</feature>
<evidence type="ECO:0000313" key="4">
    <source>
        <dbReference type="EMBL" id="AXP85261.1"/>
    </source>
</evidence>
<comment type="subcellular location">
    <subcellularLocation>
        <location evidence="1">Membrane</location>
        <topology evidence="1">Multi-pass membrane protein</topology>
    </subcellularLocation>
    <subcellularLocation>
        <location evidence="2">Plastid</location>
        <location evidence="2">Chloroplast inner membrane</location>
    </subcellularLocation>
</comment>
<feature type="coiled-coil region" evidence="3">
    <location>
        <begin position="1159"/>
        <end position="1219"/>
    </location>
</feature>
<proteinExistence type="inferred from homology"/>
<geneLocation type="chloroplast" evidence="4"/>
<keyword evidence="2" id="KW-0813">Transport</keyword>
<keyword evidence="2" id="KW-0812">Transmembrane</keyword>
<evidence type="ECO:0000256" key="2">
    <source>
        <dbReference type="RuleBase" id="RU364085"/>
    </source>
</evidence>
<keyword evidence="2 4" id="KW-0934">Plastid</keyword>
<dbReference type="GO" id="GO:0015031">
    <property type="term" value="P:protein transport"/>
    <property type="evidence" value="ECO:0007669"/>
    <property type="project" value="UniProtKB-KW"/>
</dbReference>
<comment type="similarity">
    <text evidence="2">Belongs to the TIC214 family.</text>
</comment>